<dbReference type="InterPro" id="IPR002110">
    <property type="entry name" value="Ankyrin_rpt"/>
</dbReference>
<evidence type="ECO:0000256" key="1">
    <source>
        <dbReference type="ARBA" id="ARBA00022737"/>
    </source>
</evidence>
<dbReference type="PROSITE" id="PS50088">
    <property type="entry name" value="ANK_REPEAT"/>
    <property type="match status" value="3"/>
</dbReference>
<accession>A0ABR1U2L6</accession>
<comment type="caution">
    <text evidence="5">The sequence shown here is derived from an EMBL/GenBank/DDBJ whole genome shotgun (WGS) entry which is preliminary data.</text>
</comment>
<dbReference type="Pfam" id="PF12796">
    <property type="entry name" value="Ank_2"/>
    <property type="match status" value="2"/>
</dbReference>
<proteinExistence type="predicted"/>
<protein>
    <submittedName>
        <fullName evidence="5">Ankyrin repeat-containing domain protein</fullName>
    </submittedName>
</protein>
<dbReference type="Gene3D" id="1.25.40.20">
    <property type="entry name" value="Ankyrin repeat-containing domain"/>
    <property type="match status" value="3"/>
</dbReference>
<dbReference type="Pfam" id="PF00023">
    <property type="entry name" value="Ank"/>
    <property type="match status" value="1"/>
</dbReference>
<keyword evidence="1" id="KW-0677">Repeat</keyword>
<dbReference type="InterPro" id="IPR050745">
    <property type="entry name" value="Multifunctional_regulatory"/>
</dbReference>
<dbReference type="InterPro" id="IPR001810">
    <property type="entry name" value="F-box_dom"/>
</dbReference>
<evidence type="ECO:0000259" key="4">
    <source>
        <dbReference type="PROSITE" id="PS50181"/>
    </source>
</evidence>
<dbReference type="Gene3D" id="1.20.1280.50">
    <property type="match status" value="1"/>
</dbReference>
<keyword evidence="6" id="KW-1185">Reference proteome</keyword>
<evidence type="ECO:0000256" key="2">
    <source>
        <dbReference type="ARBA" id="ARBA00023043"/>
    </source>
</evidence>
<dbReference type="SMART" id="SM00248">
    <property type="entry name" value="ANK"/>
    <property type="match status" value="7"/>
</dbReference>
<dbReference type="Pfam" id="PF12937">
    <property type="entry name" value="F-box-like"/>
    <property type="match status" value="1"/>
</dbReference>
<dbReference type="PROSITE" id="PS50181">
    <property type="entry name" value="FBOX"/>
    <property type="match status" value="1"/>
</dbReference>
<dbReference type="PROSITE" id="PS50297">
    <property type="entry name" value="ANK_REP_REGION"/>
    <property type="match status" value="3"/>
</dbReference>
<feature type="domain" description="F-box" evidence="4">
    <location>
        <begin position="25"/>
        <end position="70"/>
    </location>
</feature>
<dbReference type="SUPFAM" id="SSF81383">
    <property type="entry name" value="F-box domain"/>
    <property type="match status" value="1"/>
</dbReference>
<dbReference type="EMBL" id="JAQQWM010000008">
    <property type="protein sequence ID" value="KAK8053143.1"/>
    <property type="molecule type" value="Genomic_DNA"/>
</dbReference>
<feature type="repeat" description="ANK" evidence="3">
    <location>
        <begin position="154"/>
        <end position="186"/>
    </location>
</feature>
<feature type="repeat" description="ANK" evidence="3">
    <location>
        <begin position="693"/>
        <end position="721"/>
    </location>
</feature>
<evidence type="ECO:0000256" key="3">
    <source>
        <dbReference type="PROSITE-ProRule" id="PRU00023"/>
    </source>
</evidence>
<dbReference type="InterPro" id="IPR036770">
    <property type="entry name" value="Ankyrin_rpt-contain_sf"/>
</dbReference>
<dbReference type="SMART" id="SM00256">
    <property type="entry name" value="FBOX"/>
    <property type="match status" value="1"/>
</dbReference>
<dbReference type="PANTHER" id="PTHR24189">
    <property type="entry name" value="MYOTROPHIN"/>
    <property type="match status" value="1"/>
</dbReference>
<dbReference type="PANTHER" id="PTHR24189:SF50">
    <property type="entry name" value="ANKYRIN REPEAT AND SOCS BOX PROTEIN 2"/>
    <property type="match status" value="1"/>
</dbReference>
<evidence type="ECO:0000313" key="5">
    <source>
        <dbReference type="EMBL" id="KAK8053143.1"/>
    </source>
</evidence>
<dbReference type="Proteomes" id="UP001446871">
    <property type="component" value="Unassembled WGS sequence"/>
</dbReference>
<gene>
    <name evidence="5" type="ORF">PG996_012444</name>
</gene>
<dbReference type="SUPFAM" id="SSF48403">
    <property type="entry name" value="Ankyrin repeat"/>
    <property type="match status" value="2"/>
</dbReference>
<feature type="repeat" description="ANK" evidence="3">
    <location>
        <begin position="200"/>
        <end position="232"/>
    </location>
</feature>
<keyword evidence="2 3" id="KW-0040">ANK repeat</keyword>
<dbReference type="InterPro" id="IPR036047">
    <property type="entry name" value="F-box-like_dom_sf"/>
</dbReference>
<evidence type="ECO:0000313" key="6">
    <source>
        <dbReference type="Proteomes" id="UP001446871"/>
    </source>
</evidence>
<name>A0ABR1U2L6_9PEZI</name>
<organism evidence="5 6">
    <name type="scientific">Apiospora saccharicola</name>
    <dbReference type="NCBI Taxonomy" id="335842"/>
    <lineage>
        <taxon>Eukaryota</taxon>
        <taxon>Fungi</taxon>
        <taxon>Dikarya</taxon>
        <taxon>Ascomycota</taxon>
        <taxon>Pezizomycotina</taxon>
        <taxon>Sordariomycetes</taxon>
        <taxon>Xylariomycetidae</taxon>
        <taxon>Amphisphaeriales</taxon>
        <taxon>Apiosporaceae</taxon>
        <taxon>Apiospora</taxon>
    </lineage>
</organism>
<reference evidence="5 6" key="1">
    <citation type="submission" date="2023-01" db="EMBL/GenBank/DDBJ databases">
        <title>Analysis of 21 Apiospora genomes using comparative genomics revels a genus with tremendous synthesis potential of carbohydrate active enzymes and secondary metabolites.</title>
        <authorList>
            <person name="Sorensen T."/>
        </authorList>
    </citation>
    <scope>NUCLEOTIDE SEQUENCE [LARGE SCALE GENOMIC DNA]</scope>
    <source>
        <strain evidence="5 6">CBS 83171</strain>
    </source>
</reference>
<sequence length="1032" mass="117925">MVLVRQKLGGRQQHLISDQNRTHNDVLGFELPRELFDELFSYLDTRDLKALACVNRAFYNFATREIWSHAHGDKQKQRQIFMWACASGSTRALSKLLEAGLTANCNYQAGHRKHIRGLRYLRIPDTDFGVFQAFLPYLDTYHWRSTPHTGLASSFWTPLHAAVMHGQGQIVDILLEHGAWIDSPSMNYCDLEKWNLSPEGKYTPLHVALYAGEEEIANTLISKGASIHVDREVRRPQRTYGSGRGRLTALHCCAIYNRLSTAEFLIEQGHIEAIDELDEFGFSPLMYAYHYRNRCAFQFLLDQGASTRIPTTTSRPGVGSEAFKSAFSSMMHQACFDGERFYVVDLINNGIDLSEPDRNGEQPLLHLIRWLDFFCPEEYETITTVSVYVDSFKSWGLHTQTNTKTLTGGIKIALRRALVPLVSYLLDDAELDISTILHLEPNFMEKSTGPSVWEPSRLFWGWLPSPALPLESKSFRVFDAQPCYRDTGIYEVQQTLLEYACFHATANSDMPKVVELLLERGCLKPGDVSGYVRALKNIVSRKDWSRQVLDECVLMICSHLSSTLPSEFEKPTIPIDLLFICIHERCPFMLDELAKIFNFTKTKFSNSEIWRLFQAVTDHATWNQGLWEGIGYSGQLKCLGYVLRVDNDGCLLRHDYTFEGLCRAFLTGEGDQGAAAVMEHLDRGGRYAFTFSTGATAIYHACHAGSVQLVKRLIDLGADPDKHLTHGIEDATYNYDAMWLNHLVKDKQETIWNLLLNEGANPFRWHEKNPHVGFRWQECFDVDEEVSFGFSHDIFGEMCKFATDSSSDNGDLSQVLEILCSHGRFTKIQEMSERAKSRVDAVISDKAALFLQKLLDNLSPQSKIAYTRSDFYTIKQMDEAIDTIGLILELGPSSTPTSSWRVGVSQKGFTALEFIKNCLAPPPDPHEVFSPDDEKCDYKDQRHWRIHWCLKQRLEMGYDSADRPKVTILSRRIEWPSEWSIPDESLESSSRDEVTGGFYWMRLPWGCNCEHFWPRNSPWKQRSYMNNDGGQF</sequence>